<protein>
    <recommendedName>
        <fullName evidence="6">Lysozyme</fullName>
        <ecNumber evidence="6">3.2.1.17</ecNumber>
    </recommendedName>
</protein>
<dbReference type="AlphaFoldDB" id="A0AAJ1YES4"/>
<sequence length="170" mass="18490">MNSKKTGLAGVVCSVMVIIGLVVANGNVRTSQKGLEIIGNAEACRLEPYLCPANVWTDGIGNTHGVNPGVRKTIDQVAADWERNILDAEKCVIRYANGDQLPQGAFDAAVSITFNAGCGAMQKSTMFMRFREGRIADACNQFPRWVFVNGVKSRGLEIRRVKERALCLSN</sequence>
<dbReference type="PANTHER" id="PTHR38107">
    <property type="match status" value="1"/>
</dbReference>
<keyword evidence="3 6" id="KW-0081">Bacteriolytic enzyme</keyword>
<dbReference type="InterPro" id="IPR023346">
    <property type="entry name" value="Lysozyme-like_dom_sf"/>
</dbReference>
<gene>
    <name evidence="7" type="ORF">RDT67_20125</name>
</gene>
<dbReference type="GO" id="GO:0003796">
    <property type="term" value="F:lysozyme activity"/>
    <property type="evidence" value="ECO:0007669"/>
    <property type="project" value="UniProtKB-EC"/>
</dbReference>
<name>A0AAJ1YES4_SERFO</name>
<keyword evidence="4 6" id="KW-0378">Hydrolase</keyword>
<proteinExistence type="inferred from homology"/>
<dbReference type="EC" id="3.2.1.17" evidence="6"/>
<dbReference type="GO" id="GO:0016998">
    <property type="term" value="P:cell wall macromolecule catabolic process"/>
    <property type="evidence" value="ECO:0007669"/>
    <property type="project" value="InterPro"/>
</dbReference>
<comment type="similarity">
    <text evidence="6">Belongs to the glycosyl hydrolase 24 family.</text>
</comment>
<evidence type="ECO:0000256" key="4">
    <source>
        <dbReference type="ARBA" id="ARBA00022801"/>
    </source>
</evidence>
<dbReference type="GO" id="GO:0009253">
    <property type="term" value="P:peptidoglycan catabolic process"/>
    <property type="evidence" value="ECO:0007669"/>
    <property type="project" value="InterPro"/>
</dbReference>
<dbReference type="HAMAP" id="MF_04110">
    <property type="entry name" value="ENDOLYSIN_T4"/>
    <property type="match status" value="1"/>
</dbReference>
<dbReference type="PANTHER" id="PTHR38107:SF4">
    <property type="entry name" value="LYSOZYME"/>
    <property type="match status" value="1"/>
</dbReference>
<dbReference type="CDD" id="cd16901">
    <property type="entry name" value="lyz_P1"/>
    <property type="match status" value="1"/>
</dbReference>
<dbReference type="InterPro" id="IPR002196">
    <property type="entry name" value="Glyco_hydro_24"/>
</dbReference>
<dbReference type="RefSeq" id="WP_309048162.1">
    <property type="nucleotide sequence ID" value="NZ_JAVIGA010000026.1"/>
</dbReference>
<accession>A0AAJ1YES4</accession>
<evidence type="ECO:0000313" key="8">
    <source>
        <dbReference type="Proteomes" id="UP001224622"/>
    </source>
</evidence>
<evidence type="ECO:0000256" key="6">
    <source>
        <dbReference type="RuleBase" id="RU003788"/>
    </source>
</evidence>
<keyword evidence="5 6" id="KW-0326">Glycosidase</keyword>
<dbReference type="Pfam" id="PF00959">
    <property type="entry name" value="Phage_lysozyme"/>
    <property type="match status" value="1"/>
</dbReference>
<evidence type="ECO:0000256" key="1">
    <source>
        <dbReference type="ARBA" id="ARBA00000632"/>
    </source>
</evidence>
<evidence type="ECO:0000256" key="3">
    <source>
        <dbReference type="ARBA" id="ARBA00022638"/>
    </source>
</evidence>
<dbReference type="GO" id="GO:0031640">
    <property type="term" value="P:killing of cells of another organism"/>
    <property type="evidence" value="ECO:0007669"/>
    <property type="project" value="UniProtKB-KW"/>
</dbReference>
<evidence type="ECO:0000256" key="2">
    <source>
        <dbReference type="ARBA" id="ARBA00022529"/>
    </source>
</evidence>
<evidence type="ECO:0000313" key="7">
    <source>
        <dbReference type="EMBL" id="MDQ9128729.1"/>
    </source>
</evidence>
<keyword evidence="2 6" id="KW-0929">Antimicrobial</keyword>
<dbReference type="InterPro" id="IPR051018">
    <property type="entry name" value="Bacteriophage_GH24"/>
</dbReference>
<comment type="catalytic activity">
    <reaction evidence="1 6">
        <text>Hydrolysis of (1-&gt;4)-beta-linkages between N-acetylmuramic acid and N-acetyl-D-glucosamine residues in a peptidoglycan and between N-acetyl-D-glucosamine residues in chitodextrins.</text>
        <dbReference type="EC" id="3.2.1.17"/>
    </reaction>
</comment>
<dbReference type="Gene3D" id="1.10.530.40">
    <property type="match status" value="1"/>
</dbReference>
<dbReference type="EMBL" id="JAVIGA010000026">
    <property type="protein sequence ID" value="MDQ9128729.1"/>
    <property type="molecule type" value="Genomic_DNA"/>
</dbReference>
<dbReference type="InterPro" id="IPR034690">
    <property type="entry name" value="Endolysin_T4_type"/>
</dbReference>
<comment type="caution">
    <text evidence="7">The sequence shown here is derived from an EMBL/GenBank/DDBJ whole genome shotgun (WGS) entry which is preliminary data.</text>
</comment>
<reference evidence="7" key="1">
    <citation type="submission" date="2023-08" db="EMBL/GenBank/DDBJ databases">
        <title>The Comparative Genomic Analysis of Yersiniaceae from Polar Regions.</title>
        <authorList>
            <person name="Goncharov A."/>
            <person name="Aslanov B."/>
            <person name="Kolodzhieva V."/>
            <person name="Azarov D."/>
            <person name="Mochov A."/>
            <person name="Lebedeva E."/>
        </authorList>
    </citation>
    <scope>NUCLEOTIDE SEQUENCE</scope>
    <source>
        <strain evidence="7">Vf</strain>
    </source>
</reference>
<dbReference type="GO" id="GO:0042742">
    <property type="term" value="P:defense response to bacterium"/>
    <property type="evidence" value="ECO:0007669"/>
    <property type="project" value="UniProtKB-KW"/>
</dbReference>
<evidence type="ECO:0000256" key="5">
    <source>
        <dbReference type="ARBA" id="ARBA00023295"/>
    </source>
</evidence>
<dbReference type="InterPro" id="IPR023347">
    <property type="entry name" value="Lysozyme_dom_sf"/>
</dbReference>
<dbReference type="Proteomes" id="UP001224622">
    <property type="component" value="Unassembled WGS sequence"/>
</dbReference>
<dbReference type="SUPFAM" id="SSF53955">
    <property type="entry name" value="Lysozyme-like"/>
    <property type="match status" value="1"/>
</dbReference>
<organism evidence="7 8">
    <name type="scientific">Serratia fonticola</name>
    <dbReference type="NCBI Taxonomy" id="47917"/>
    <lineage>
        <taxon>Bacteria</taxon>
        <taxon>Pseudomonadati</taxon>
        <taxon>Pseudomonadota</taxon>
        <taxon>Gammaproteobacteria</taxon>
        <taxon>Enterobacterales</taxon>
        <taxon>Yersiniaceae</taxon>
        <taxon>Serratia</taxon>
    </lineage>
</organism>